<dbReference type="CDD" id="cd07043">
    <property type="entry name" value="STAS_anti-anti-sigma_factors"/>
    <property type="match status" value="1"/>
</dbReference>
<organism evidence="4 5">
    <name type="scientific">Terasakiella brassicae</name>
    <dbReference type="NCBI Taxonomy" id="1634917"/>
    <lineage>
        <taxon>Bacteria</taxon>
        <taxon>Pseudomonadati</taxon>
        <taxon>Pseudomonadota</taxon>
        <taxon>Alphaproteobacteria</taxon>
        <taxon>Rhodospirillales</taxon>
        <taxon>Terasakiellaceae</taxon>
        <taxon>Terasakiella</taxon>
    </lineage>
</organism>
<dbReference type="Gene3D" id="3.30.750.24">
    <property type="entry name" value="STAS domain"/>
    <property type="match status" value="1"/>
</dbReference>
<dbReference type="PANTHER" id="PTHR33495">
    <property type="entry name" value="ANTI-SIGMA FACTOR ANTAGONIST TM_1081-RELATED-RELATED"/>
    <property type="match status" value="1"/>
</dbReference>
<dbReference type="NCBIfam" id="TIGR00377">
    <property type="entry name" value="ant_ant_sig"/>
    <property type="match status" value="1"/>
</dbReference>
<sequence length="101" mass="11577">MEYSLIDENDVKRVAFYGNIKASSRQKILEISKAMATSDKKEWVLDVHEFDYIDSSGLGMLIELHEEASSKGITLTITGAKPMVRRMFDLSKFDRLFKIVE</sequence>
<dbReference type="GO" id="GO:0043856">
    <property type="term" value="F:anti-sigma factor antagonist activity"/>
    <property type="evidence" value="ECO:0007669"/>
    <property type="project" value="InterPro"/>
</dbReference>
<accession>A0A917C7W4</accession>
<reference evidence="4" key="2">
    <citation type="submission" date="2020-09" db="EMBL/GenBank/DDBJ databases">
        <authorList>
            <person name="Sun Q."/>
            <person name="Zhou Y."/>
        </authorList>
    </citation>
    <scope>NUCLEOTIDE SEQUENCE</scope>
    <source>
        <strain evidence="4">CGMCC 1.15254</strain>
    </source>
</reference>
<comment type="caution">
    <text evidence="4">The sequence shown here is derived from an EMBL/GenBank/DDBJ whole genome shotgun (WGS) entry which is preliminary data.</text>
</comment>
<feature type="domain" description="STAS" evidence="3">
    <location>
        <begin position="1"/>
        <end position="101"/>
    </location>
</feature>
<protein>
    <recommendedName>
        <fullName evidence="2">Anti-sigma factor antagonist</fullName>
    </recommendedName>
</protein>
<dbReference type="InterPro" id="IPR003658">
    <property type="entry name" value="Anti-sigma_ant"/>
</dbReference>
<dbReference type="InterPro" id="IPR036513">
    <property type="entry name" value="STAS_dom_sf"/>
</dbReference>
<evidence type="ECO:0000256" key="2">
    <source>
        <dbReference type="RuleBase" id="RU003749"/>
    </source>
</evidence>
<dbReference type="RefSeq" id="WP_188667323.1">
    <property type="nucleotide sequence ID" value="NZ_BMHV01000054.1"/>
</dbReference>
<evidence type="ECO:0000313" key="4">
    <source>
        <dbReference type="EMBL" id="GGF76631.1"/>
    </source>
</evidence>
<comment type="similarity">
    <text evidence="1 2">Belongs to the anti-sigma-factor antagonist family.</text>
</comment>
<keyword evidence="5" id="KW-1185">Reference proteome</keyword>
<gene>
    <name evidence="4" type="ORF">GCM10011332_33290</name>
</gene>
<evidence type="ECO:0000259" key="3">
    <source>
        <dbReference type="PROSITE" id="PS50801"/>
    </source>
</evidence>
<evidence type="ECO:0000256" key="1">
    <source>
        <dbReference type="ARBA" id="ARBA00009013"/>
    </source>
</evidence>
<evidence type="ECO:0000313" key="5">
    <source>
        <dbReference type="Proteomes" id="UP000632498"/>
    </source>
</evidence>
<name>A0A917C7W4_9PROT</name>
<reference evidence="4" key="1">
    <citation type="journal article" date="2014" name="Int. J. Syst. Evol. Microbiol.">
        <title>Complete genome sequence of Corynebacterium casei LMG S-19264T (=DSM 44701T), isolated from a smear-ripened cheese.</title>
        <authorList>
            <consortium name="US DOE Joint Genome Institute (JGI-PGF)"/>
            <person name="Walter F."/>
            <person name="Albersmeier A."/>
            <person name="Kalinowski J."/>
            <person name="Ruckert C."/>
        </authorList>
    </citation>
    <scope>NUCLEOTIDE SEQUENCE</scope>
    <source>
        <strain evidence="4">CGMCC 1.15254</strain>
    </source>
</reference>
<dbReference type="InterPro" id="IPR002645">
    <property type="entry name" value="STAS_dom"/>
</dbReference>
<dbReference type="Proteomes" id="UP000632498">
    <property type="component" value="Unassembled WGS sequence"/>
</dbReference>
<dbReference type="Pfam" id="PF01740">
    <property type="entry name" value="STAS"/>
    <property type="match status" value="1"/>
</dbReference>
<dbReference type="SUPFAM" id="SSF52091">
    <property type="entry name" value="SpoIIaa-like"/>
    <property type="match status" value="1"/>
</dbReference>
<dbReference type="AlphaFoldDB" id="A0A917C7W4"/>
<dbReference type="EMBL" id="BMHV01000054">
    <property type="protein sequence ID" value="GGF76631.1"/>
    <property type="molecule type" value="Genomic_DNA"/>
</dbReference>
<dbReference type="PROSITE" id="PS50801">
    <property type="entry name" value="STAS"/>
    <property type="match status" value="1"/>
</dbReference>
<proteinExistence type="inferred from homology"/>